<dbReference type="InterPro" id="IPR023214">
    <property type="entry name" value="HAD_sf"/>
</dbReference>
<dbReference type="EMBL" id="JAPNOA010000016">
    <property type="protein sequence ID" value="MCY0964304.1"/>
    <property type="molecule type" value="Genomic_DNA"/>
</dbReference>
<protein>
    <submittedName>
        <fullName evidence="1">HAD hydrolase-like protein</fullName>
    </submittedName>
</protein>
<dbReference type="GO" id="GO:0004427">
    <property type="term" value="F:inorganic diphosphate phosphatase activity"/>
    <property type="evidence" value="ECO:0007669"/>
    <property type="project" value="TreeGrafter"/>
</dbReference>
<dbReference type="PANTHER" id="PTHR19288">
    <property type="entry name" value="4-NITROPHENYLPHOSPHATASE-RELATED"/>
    <property type="match status" value="1"/>
</dbReference>
<organism evidence="1 2">
    <name type="scientific">Parathalassolituus penaei</name>
    <dbReference type="NCBI Taxonomy" id="2997323"/>
    <lineage>
        <taxon>Bacteria</taxon>
        <taxon>Pseudomonadati</taxon>
        <taxon>Pseudomonadota</taxon>
        <taxon>Gammaproteobacteria</taxon>
        <taxon>Oceanospirillales</taxon>
        <taxon>Oceanospirillaceae</taxon>
        <taxon>Parathalassolituus</taxon>
    </lineage>
</organism>
<proteinExistence type="predicted"/>
<gene>
    <name evidence="1" type="ORF">OUO13_03830</name>
</gene>
<dbReference type="Gene3D" id="3.40.50.1000">
    <property type="entry name" value="HAD superfamily/HAD-like"/>
    <property type="match status" value="2"/>
</dbReference>
<dbReference type="InterPro" id="IPR036412">
    <property type="entry name" value="HAD-like_sf"/>
</dbReference>
<dbReference type="GO" id="GO:0005829">
    <property type="term" value="C:cytosol"/>
    <property type="evidence" value="ECO:0007669"/>
    <property type="project" value="TreeGrafter"/>
</dbReference>
<dbReference type="Pfam" id="PF13344">
    <property type="entry name" value="Hydrolase_6"/>
    <property type="match status" value="1"/>
</dbReference>
<dbReference type="InterPro" id="IPR006357">
    <property type="entry name" value="HAD-SF_hydro_IIA"/>
</dbReference>
<evidence type="ECO:0000313" key="1">
    <source>
        <dbReference type="EMBL" id="MCY0964304.1"/>
    </source>
</evidence>
<keyword evidence="2" id="KW-1185">Reference proteome</keyword>
<accession>A0A9X3EB43</accession>
<dbReference type="Pfam" id="PF13242">
    <property type="entry name" value="Hydrolase_like"/>
    <property type="match status" value="1"/>
</dbReference>
<dbReference type="RefSeq" id="WP_283172521.1">
    <property type="nucleotide sequence ID" value="NZ_JAPNOA010000016.1"/>
</dbReference>
<keyword evidence="1" id="KW-0378">Hydrolase</keyword>
<comment type="caution">
    <text evidence="1">The sequence shown here is derived from an EMBL/GenBank/DDBJ whole genome shotgun (WGS) entry which is preliminary data.</text>
</comment>
<dbReference type="GO" id="GO:0016791">
    <property type="term" value="F:phosphatase activity"/>
    <property type="evidence" value="ECO:0007669"/>
    <property type="project" value="TreeGrafter"/>
</dbReference>
<reference evidence="1" key="1">
    <citation type="submission" date="2022-11" db="EMBL/GenBank/DDBJ databases">
        <title>Parathalassolutuus dongxingensis gen. nov., sp. nov., a novel member of family Oceanospirillaceae isolated from a coastal shrimp pond in Guangxi, China.</title>
        <authorList>
            <person name="Chen H."/>
        </authorList>
    </citation>
    <scope>NUCLEOTIDE SEQUENCE</scope>
    <source>
        <strain evidence="1">G-43</strain>
    </source>
</reference>
<dbReference type="AlphaFoldDB" id="A0A9X3EB43"/>
<sequence length="274" mass="29716">MKKAVLLDIDGVLWWQGALLPEAAETLLWLQNSGIPYRLLTNRASATAAEMAAELLAAGLAQAGVGLTADMVINPASMARQQIADSGLTNWQVLVPETLVPEFTHWQIEDWQQAKGLLLADIGNGWDYQTLNQCLQFLLENPQAPWLVLGLTRYYINSEQQARLDIGAFVKALEYASGRQAEVMGKPAAGFFRQAAVSMGYRLEDCLMVGDDWLTDVLAAEAAGVKGVLLRTGKYRPGDELQCPQARVMDALAELRAPGILVTGSATGGSWLAE</sequence>
<dbReference type="Proteomes" id="UP001150830">
    <property type="component" value="Unassembled WGS sequence"/>
</dbReference>
<evidence type="ECO:0000313" key="2">
    <source>
        <dbReference type="Proteomes" id="UP001150830"/>
    </source>
</evidence>
<dbReference type="PANTHER" id="PTHR19288:SF44">
    <property type="entry name" value="PHOSPHOLYSINE PHOSPHOHISTIDINE INORGANIC PYROPHOSPHATE PHOSPHATASE"/>
    <property type="match status" value="1"/>
</dbReference>
<name>A0A9X3EB43_9GAMM</name>
<dbReference type="SUPFAM" id="SSF56784">
    <property type="entry name" value="HAD-like"/>
    <property type="match status" value="1"/>
</dbReference>